<feature type="domain" description="CobQ/CobB/MinD/ParA nucleotide binding" evidence="3">
    <location>
        <begin position="36"/>
        <end position="209"/>
    </location>
</feature>
<keyword evidence="4" id="KW-0418">Kinase</keyword>
<dbReference type="InterPro" id="IPR027417">
    <property type="entry name" value="P-loop_NTPase"/>
</dbReference>
<protein>
    <submittedName>
        <fullName evidence="4">Tyrosine-protein kinase YveL</fullName>
        <ecNumber evidence="4">2.7.10.2</ecNumber>
    </submittedName>
</protein>
<name>A0ABY9Q7F3_9FIRM</name>
<dbReference type="NCBIfam" id="TIGR01007">
    <property type="entry name" value="eps_fam"/>
    <property type="match status" value="1"/>
</dbReference>
<reference evidence="4 5" key="1">
    <citation type="submission" date="2022-07" db="EMBL/GenBank/DDBJ databases">
        <title>Genome sequence of Terrisporobacter mayombei DSM6539.</title>
        <authorList>
            <person name="Boeer T."/>
            <person name="Bengelsdorf F.R."/>
            <person name="Daniel R."/>
            <person name="Poehlein A."/>
        </authorList>
    </citation>
    <scope>NUCLEOTIDE SEQUENCE [LARGE SCALE GENOMIC DNA]</scope>
    <source>
        <strain evidence="4 5">DSM 6539</strain>
    </source>
</reference>
<dbReference type="InterPro" id="IPR005702">
    <property type="entry name" value="Wzc-like_C"/>
</dbReference>
<evidence type="ECO:0000259" key="3">
    <source>
        <dbReference type="Pfam" id="PF01656"/>
    </source>
</evidence>
<proteinExistence type="predicted"/>
<gene>
    <name evidence="4" type="primary">yveL_2</name>
    <name evidence="4" type="ORF">TEMA_39590</name>
</gene>
<evidence type="ECO:0000313" key="4">
    <source>
        <dbReference type="EMBL" id="WMT83443.1"/>
    </source>
</evidence>
<keyword evidence="4" id="KW-0808">Transferase</keyword>
<dbReference type="PANTHER" id="PTHR32309">
    <property type="entry name" value="TYROSINE-PROTEIN KINASE"/>
    <property type="match status" value="1"/>
</dbReference>
<accession>A0ABY9Q7F3</accession>
<dbReference type="EMBL" id="CP101637">
    <property type="protein sequence ID" value="WMT83443.1"/>
    <property type="molecule type" value="Genomic_DNA"/>
</dbReference>
<dbReference type="PANTHER" id="PTHR32309:SF13">
    <property type="entry name" value="FERRIC ENTEROBACTIN TRANSPORT PROTEIN FEPE"/>
    <property type="match status" value="1"/>
</dbReference>
<evidence type="ECO:0000256" key="2">
    <source>
        <dbReference type="ARBA" id="ARBA00022840"/>
    </source>
</evidence>
<sequence>MGRVMDLDPKSPLAEAYRTVRTNISFSDIDNNLITIMFTSTKQNEGKSTTICHVAHAFSRLENTKVLVVDLDLRNPSVHKMFGIGNTYGVMDYLKNTRDLEKCINRVEENIHVLTPGAIPPNPTEILSSKRMQNFIKDVESKYDYVFIDAPPVGIVSDGIIISRYTDGVMFVVGANETDINHTKEVIDNMRKSDVNIIGSILNKYDMENNAYGYYGYYYQQDDVRSGRGAKKKKRWGLFNKKKKMSAAR</sequence>
<dbReference type="InterPro" id="IPR050445">
    <property type="entry name" value="Bact_polysacc_biosynth/exp"/>
</dbReference>
<keyword evidence="5" id="KW-1185">Reference proteome</keyword>
<dbReference type="Pfam" id="PF01656">
    <property type="entry name" value="CbiA"/>
    <property type="match status" value="1"/>
</dbReference>
<dbReference type="CDD" id="cd05387">
    <property type="entry name" value="BY-kinase"/>
    <property type="match status" value="1"/>
</dbReference>
<dbReference type="Gene3D" id="3.40.50.300">
    <property type="entry name" value="P-loop containing nucleotide triphosphate hydrolases"/>
    <property type="match status" value="1"/>
</dbReference>
<dbReference type="InterPro" id="IPR002586">
    <property type="entry name" value="CobQ/CobB/MinD/ParA_Nub-bd_dom"/>
</dbReference>
<dbReference type="SUPFAM" id="SSF52540">
    <property type="entry name" value="P-loop containing nucleoside triphosphate hydrolases"/>
    <property type="match status" value="1"/>
</dbReference>
<dbReference type="GO" id="GO:0004715">
    <property type="term" value="F:non-membrane spanning protein tyrosine kinase activity"/>
    <property type="evidence" value="ECO:0007669"/>
    <property type="project" value="UniProtKB-EC"/>
</dbReference>
<dbReference type="RefSeq" id="WP_228106002.1">
    <property type="nucleotide sequence ID" value="NZ_CP101637.1"/>
</dbReference>
<dbReference type="Proteomes" id="UP001235030">
    <property type="component" value="Chromosome"/>
</dbReference>
<keyword evidence="1" id="KW-0547">Nucleotide-binding</keyword>
<organism evidence="4 5">
    <name type="scientific">Terrisporobacter mayombei</name>
    <dbReference type="NCBI Taxonomy" id="1541"/>
    <lineage>
        <taxon>Bacteria</taxon>
        <taxon>Bacillati</taxon>
        <taxon>Bacillota</taxon>
        <taxon>Clostridia</taxon>
        <taxon>Peptostreptococcales</taxon>
        <taxon>Peptostreptococcaceae</taxon>
        <taxon>Terrisporobacter</taxon>
    </lineage>
</organism>
<dbReference type="EC" id="2.7.10.2" evidence="4"/>
<evidence type="ECO:0000313" key="5">
    <source>
        <dbReference type="Proteomes" id="UP001235030"/>
    </source>
</evidence>
<evidence type="ECO:0000256" key="1">
    <source>
        <dbReference type="ARBA" id="ARBA00022741"/>
    </source>
</evidence>
<keyword evidence="2" id="KW-0067">ATP-binding</keyword>